<feature type="transmembrane region" description="Helical" evidence="9">
    <location>
        <begin position="177"/>
        <end position="197"/>
    </location>
</feature>
<keyword evidence="7" id="KW-0924">Ammonia transport</keyword>
<evidence type="ECO:0000256" key="9">
    <source>
        <dbReference type="SAM" id="Phobius"/>
    </source>
</evidence>
<proteinExistence type="inferred from homology"/>
<name>A0A388JTP5_CHABU</name>
<feature type="transmembrane region" description="Helical" evidence="9">
    <location>
        <begin position="217"/>
        <end position="240"/>
    </location>
</feature>
<feature type="domain" description="Ammonium transporter AmtB-like" evidence="10">
    <location>
        <begin position="287"/>
        <end position="503"/>
    </location>
</feature>
<dbReference type="GO" id="GO:0005886">
    <property type="term" value="C:plasma membrane"/>
    <property type="evidence" value="ECO:0007669"/>
    <property type="project" value="TreeGrafter"/>
</dbReference>
<dbReference type="PANTHER" id="PTHR11730:SF6">
    <property type="entry name" value="AMMONIUM TRANSPORTER"/>
    <property type="match status" value="1"/>
</dbReference>
<reference evidence="11 12" key="1">
    <citation type="journal article" date="2018" name="Cell">
        <title>The Chara Genome: Secondary Complexity and Implications for Plant Terrestrialization.</title>
        <authorList>
            <person name="Nishiyama T."/>
            <person name="Sakayama H."/>
            <person name="Vries J.D."/>
            <person name="Buschmann H."/>
            <person name="Saint-Marcoux D."/>
            <person name="Ullrich K.K."/>
            <person name="Haas F.B."/>
            <person name="Vanderstraeten L."/>
            <person name="Becker D."/>
            <person name="Lang D."/>
            <person name="Vosolsobe S."/>
            <person name="Rombauts S."/>
            <person name="Wilhelmsson P.K.I."/>
            <person name="Janitza P."/>
            <person name="Kern R."/>
            <person name="Heyl A."/>
            <person name="Rumpler F."/>
            <person name="Villalobos L.I.A.C."/>
            <person name="Clay J.M."/>
            <person name="Skokan R."/>
            <person name="Toyoda A."/>
            <person name="Suzuki Y."/>
            <person name="Kagoshima H."/>
            <person name="Schijlen E."/>
            <person name="Tajeshwar N."/>
            <person name="Catarino B."/>
            <person name="Hetherington A.J."/>
            <person name="Saltykova A."/>
            <person name="Bonnot C."/>
            <person name="Breuninger H."/>
            <person name="Symeonidi A."/>
            <person name="Radhakrishnan G.V."/>
            <person name="Van Nieuwerburgh F."/>
            <person name="Deforce D."/>
            <person name="Chang C."/>
            <person name="Karol K.G."/>
            <person name="Hedrich R."/>
            <person name="Ulvskov P."/>
            <person name="Glockner G."/>
            <person name="Delwiche C.F."/>
            <person name="Petrasek J."/>
            <person name="Van de Peer Y."/>
            <person name="Friml J."/>
            <person name="Beilby M."/>
            <person name="Dolan L."/>
            <person name="Kohara Y."/>
            <person name="Sugano S."/>
            <person name="Fujiyama A."/>
            <person name="Delaux P.-M."/>
            <person name="Quint M."/>
            <person name="TheiBen G."/>
            <person name="Hagemann M."/>
            <person name="Harholt J."/>
            <person name="Dunand C."/>
            <person name="Zachgo S."/>
            <person name="Langdale J."/>
            <person name="Maumus F."/>
            <person name="Straeten D.V.D."/>
            <person name="Gould S.B."/>
            <person name="Rensing S.A."/>
        </authorList>
    </citation>
    <scope>NUCLEOTIDE SEQUENCE [LARGE SCALE GENOMIC DNA]</scope>
    <source>
        <strain evidence="11 12">S276</strain>
    </source>
</reference>
<evidence type="ECO:0000256" key="2">
    <source>
        <dbReference type="ARBA" id="ARBA00005887"/>
    </source>
</evidence>
<evidence type="ECO:0000256" key="4">
    <source>
        <dbReference type="ARBA" id="ARBA00022692"/>
    </source>
</evidence>
<feature type="region of interest" description="Disordered" evidence="8">
    <location>
        <begin position="511"/>
        <end position="554"/>
    </location>
</feature>
<dbReference type="GO" id="GO:0008519">
    <property type="term" value="F:ammonium channel activity"/>
    <property type="evidence" value="ECO:0007669"/>
    <property type="project" value="InterPro"/>
</dbReference>
<protein>
    <recommendedName>
        <fullName evidence="10">Ammonium transporter AmtB-like domain-containing protein</fullName>
    </recommendedName>
</protein>
<evidence type="ECO:0000256" key="7">
    <source>
        <dbReference type="ARBA" id="ARBA00023177"/>
    </source>
</evidence>
<feature type="transmembrane region" description="Helical" evidence="9">
    <location>
        <begin position="327"/>
        <end position="348"/>
    </location>
</feature>
<feature type="compositionally biased region" description="Polar residues" evidence="8">
    <location>
        <begin position="545"/>
        <end position="554"/>
    </location>
</feature>
<dbReference type="SUPFAM" id="SSF111352">
    <property type="entry name" value="Ammonium transporter"/>
    <property type="match status" value="1"/>
</dbReference>
<dbReference type="GO" id="GO:0097272">
    <property type="term" value="P:ammonium homeostasis"/>
    <property type="evidence" value="ECO:0007669"/>
    <property type="project" value="TreeGrafter"/>
</dbReference>
<feature type="transmembrane region" description="Helical" evidence="9">
    <location>
        <begin position="102"/>
        <end position="123"/>
    </location>
</feature>
<keyword evidence="3" id="KW-0813">Transport</keyword>
<dbReference type="Gramene" id="GBG61133">
    <property type="protein sequence ID" value="GBG61133"/>
    <property type="gene ID" value="CBR_g19210"/>
</dbReference>
<dbReference type="InterPro" id="IPR024041">
    <property type="entry name" value="NH4_transpt_AmtB-like_dom"/>
</dbReference>
<comment type="similarity">
    <text evidence="2">Belongs to the ammonia transporter channel (TC 1.A.11.2) family.</text>
</comment>
<feature type="domain" description="Ammonium transporter AmtB-like" evidence="10">
    <location>
        <begin position="71"/>
        <end position="262"/>
    </location>
</feature>
<feature type="transmembrane region" description="Helical" evidence="9">
    <location>
        <begin position="295"/>
        <end position="312"/>
    </location>
</feature>
<dbReference type="InterPro" id="IPR029020">
    <property type="entry name" value="Ammonium/urea_transptr"/>
</dbReference>
<evidence type="ECO:0000256" key="6">
    <source>
        <dbReference type="ARBA" id="ARBA00023136"/>
    </source>
</evidence>
<evidence type="ECO:0000256" key="8">
    <source>
        <dbReference type="SAM" id="MobiDB-lite"/>
    </source>
</evidence>
<feature type="transmembrane region" description="Helical" evidence="9">
    <location>
        <begin position="150"/>
        <end position="170"/>
    </location>
</feature>
<gene>
    <name evidence="11" type="ORF">CBR_g19210</name>
</gene>
<comment type="caution">
    <text evidence="11">The sequence shown here is derived from an EMBL/GenBank/DDBJ whole genome shotgun (WGS) entry which is preliminary data.</text>
</comment>
<dbReference type="EMBL" id="BFEA01000017">
    <property type="protein sequence ID" value="GBG61133.1"/>
    <property type="molecule type" value="Genomic_DNA"/>
</dbReference>
<dbReference type="PANTHER" id="PTHR11730">
    <property type="entry name" value="AMMONIUM TRANSPORTER"/>
    <property type="match status" value="1"/>
</dbReference>
<comment type="subcellular location">
    <subcellularLocation>
        <location evidence="1">Membrane</location>
        <topology evidence="1">Multi-pass membrane protein</topology>
    </subcellularLocation>
</comment>
<evidence type="ECO:0000256" key="5">
    <source>
        <dbReference type="ARBA" id="ARBA00022989"/>
    </source>
</evidence>
<organism evidence="11 12">
    <name type="scientific">Chara braunii</name>
    <name type="common">Braun's stonewort</name>
    <dbReference type="NCBI Taxonomy" id="69332"/>
    <lineage>
        <taxon>Eukaryota</taxon>
        <taxon>Viridiplantae</taxon>
        <taxon>Streptophyta</taxon>
        <taxon>Charophyceae</taxon>
        <taxon>Charales</taxon>
        <taxon>Characeae</taxon>
        <taxon>Chara</taxon>
    </lineage>
</organism>
<dbReference type="Gene3D" id="1.10.3430.10">
    <property type="entry name" value="Ammonium transporter AmtB like domains"/>
    <property type="match status" value="1"/>
</dbReference>
<accession>A0A388JTP5</accession>
<keyword evidence="6 9" id="KW-0472">Membrane</keyword>
<feature type="transmembrane region" description="Helical" evidence="9">
    <location>
        <begin position="458"/>
        <end position="483"/>
    </location>
</feature>
<dbReference type="OMA" id="ILTDWAV"/>
<evidence type="ECO:0000313" key="11">
    <source>
        <dbReference type="EMBL" id="GBG61133.1"/>
    </source>
</evidence>
<dbReference type="STRING" id="69332.A0A388JTP5"/>
<sequence>MASSPVLVSSCRSSFVPNFTRLFENTLAPGGGAASTGELFCDEIDSIAAKLAEVNSPIKDLTEAVGTSFALVAALHMIFLMQGGFAMLCAGSTRAKNTMNVLLTYIAVTASSAMFFFIFGFALSSDAPDDNGFMGGSHFFLDNYRRKEMWMFRWAFAAAAAAIPSGSLAERTQLMTYIIYATLLSAFVYPVVAHWVWSSSGWLSATRVVGGRLFGSGMIDFGGSGAVHVTGGIAGFWGTFIEGPRLGRFGAHLTKINKMQMSLSECMFGAAERVRFDAKGSVTLGIPSELKGHNVVLVVLGTFFVWFGWYGFNPGSATDTTRTADVVGHVSTTTTLSGAAAGITTLFVKKMQKGHWSVQDVCNGLLAGLVTITSGCAVVEHWAAILTGFVAAWVLIGGNMAMERWEIDDPLEATQLHTGCGAWGVLVTGLLAKPGFVKEVYGIHGRYGLLYGGGGKLLAAHLVGLFCIIVWVSVMMGSLFLLLHRFDLLRISKEQETEGLNMTIENGLGYSEGSSRGRASHMKSAKTGKATDTGSISKLEPEQLPSGSAGSNSV</sequence>
<evidence type="ECO:0000256" key="1">
    <source>
        <dbReference type="ARBA" id="ARBA00004141"/>
    </source>
</evidence>
<evidence type="ECO:0000256" key="3">
    <source>
        <dbReference type="ARBA" id="ARBA00022448"/>
    </source>
</evidence>
<feature type="transmembrane region" description="Helical" evidence="9">
    <location>
        <begin position="69"/>
        <end position="90"/>
    </location>
</feature>
<dbReference type="OrthoDB" id="534912at2759"/>
<keyword evidence="5 9" id="KW-1133">Transmembrane helix</keyword>
<evidence type="ECO:0000313" key="12">
    <source>
        <dbReference type="Proteomes" id="UP000265515"/>
    </source>
</evidence>
<keyword evidence="12" id="KW-1185">Reference proteome</keyword>
<dbReference type="Pfam" id="PF00909">
    <property type="entry name" value="Ammonium_transp"/>
    <property type="match status" value="2"/>
</dbReference>
<dbReference type="AlphaFoldDB" id="A0A388JTP5"/>
<feature type="transmembrane region" description="Helical" evidence="9">
    <location>
        <begin position="369"/>
        <end position="396"/>
    </location>
</feature>
<evidence type="ECO:0000259" key="10">
    <source>
        <dbReference type="Pfam" id="PF00909"/>
    </source>
</evidence>
<dbReference type="Proteomes" id="UP000265515">
    <property type="component" value="Unassembled WGS sequence"/>
</dbReference>
<keyword evidence="4 9" id="KW-0812">Transmembrane</keyword>